<organism evidence="1 2">
    <name type="scientific">Aedes albopictus</name>
    <name type="common">Asian tiger mosquito</name>
    <name type="synonym">Stegomyia albopicta</name>
    <dbReference type="NCBI Taxonomy" id="7160"/>
    <lineage>
        <taxon>Eukaryota</taxon>
        <taxon>Metazoa</taxon>
        <taxon>Ecdysozoa</taxon>
        <taxon>Arthropoda</taxon>
        <taxon>Hexapoda</taxon>
        <taxon>Insecta</taxon>
        <taxon>Pterygota</taxon>
        <taxon>Neoptera</taxon>
        <taxon>Endopterygota</taxon>
        <taxon>Diptera</taxon>
        <taxon>Nematocera</taxon>
        <taxon>Culicoidea</taxon>
        <taxon>Culicidae</taxon>
        <taxon>Culicinae</taxon>
        <taxon>Aedini</taxon>
        <taxon>Aedes</taxon>
        <taxon>Stegomyia</taxon>
    </lineage>
</organism>
<reference evidence="1" key="2">
    <citation type="submission" date="2025-05" db="UniProtKB">
        <authorList>
            <consortium name="EnsemblMetazoa"/>
        </authorList>
    </citation>
    <scope>IDENTIFICATION</scope>
    <source>
        <strain evidence="1">Foshan</strain>
    </source>
</reference>
<dbReference type="EnsemblMetazoa" id="AALFPA23_012779.R18427">
    <property type="protein sequence ID" value="AALFPA23_012779.P18427"/>
    <property type="gene ID" value="AALFPA23_012779"/>
</dbReference>
<accession>A0ABM1YWP0</accession>
<reference evidence="2" key="1">
    <citation type="journal article" date="2015" name="Proc. Natl. Acad. Sci. U.S.A.">
        <title>Genome sequence of the Asian Tiger mosquito, Aedes albopictus, reveals insights into its biology, genetics, and evolution.</title>
        <authorList>
            <person name="Chen X.G."/>
            <person name="Jiang X."/>
            <person name="Gu J."/>
            <person name="Xu M."/>
            <person name="Wu Y."/>
            <person name="Deng Y."/>
            <person name="Zhang C."/>
            <person name="Bonizzoni M."/>
            <person name="Dermauw W."/>
            <person name="Vontas J."/>
            <person name="Armbruster P."/>
            <person name="Huang X."/>
            <person name="Yang Y."/>
            <person name="Zhang H."/>
            <person name="He W."/>
            <person name="Peng H."/>
            <person name="Liu Y."/>
            <person name="Wu K."/>
            <person name="Chen J."/>
            <person name="Lirakis M."/>
            <person name="Topalis P."/>
            <person name="Van Leeuwen T."/>
            <person name="Hall A.B."/>
            <person name="Jiang X."/>
            <person name="Thorpe C."/>
            <person name="Mueller R.L."/>
            <person name="Sun C."/>
            <person name="Waterhouse R.M."/>
            <person name="Yan G."/>
            <person name="Tu Z.J."/>
            <person name="Fang X."/>
            <person name="James A.A."/>
        </authorList>
    </citation>
    <scope>NUCLEOTIDE SEQUENCE [LARGE SCALE GENOMIC DNA]</scope>
    <source>
        <strain evidence="2">Foshan</strain>
    </source>
</reference>
<sequence length="497" mass="57111">MENSTNSSLPPSLGLGSLPKLVSHLKLLPLIESCEAVWPSRLDLQLMAPSYETNLQKLRLLLECDPSQLVQESTEPDVLNLQVSFITCCYESTAFMLSEELAAELQTLREAFVWSKLMVLATSRPLISKVFQHYRRMLLADDWFYQFGDLTSFCAFVWDLVAFDQDEMRLLDRTAMELIEQICFRLLRSKKVQLFVKGVTVLEECIHKARGYSLVDYESVYKELGKQAWRLSEDDERIQNASIILLTGMLECVRVLEVDRNQLMTLISNFSQLSRADDLMEILLKGLNQSNAVSTSIALLDILLQLLAIDHDGLRVVPDESAEEYNPDEMVCPLIMTNGNQKIDTRYDDWWKDIIDQNKGRFHRWTMKLFRMLLSEIGKFENFNVTHYQYLCYTVLFSIHCEQISSLVQIGITHRSMVSFANRMVNRLESLMGDTSSKPINSPLRSCMHLTTAVVACVKNYERFVPAVGETRENDVTNLGNYQSQCLNKLLNKVQGW</sequence>
<name>A0ABM1YWP0_AEDAL</name>
<dbReference type="RefSeq" id="XP_019552964.3">
    <property type="nucleotide sequence ID" value="XM_019697419.3"/>
</dbReference>
<dbReference type="Proteomes" id="UP000069940">
    <property type="component" value="Unassembled WGS sequence"/>
</dbReference>
<dbReference type="GeneID" id="109422612"/>
<proteinExistence type="predicted"/>
<keyword evidence="2" id="KW-1185">Reference proteome</keyword>
<protein>
    <recommendedName>
        <fullName evidence="3">Secreted protein</fullName>
    </recommendedName>
</protein>
<evidence type="ECO:0008006" key="3">
    <source>
        <dbReference type="Google" id="ProtNLM"/>
    </source>
</evidence>
<evidence type="ECO:0000313" key="1">
    <source>
        <dbReference type="EnsemblMetazoa" id="AALFPA23_012779.P18427"/>
    </source>
</evidence>
<evidence type="ECO:0000313" key="2">
    <source>
        <dbReference type="Proteomes" id="UP000069940"/>
    </source>
</evidence>